<protein>
    <submittedName>
        <fullName evidence="2">Uncharacterized protein</fullName>
    </submittedName>
</protein>
<name>A0A5C5XW88_9BACT</name>
<evidence type="ECO:0000313" key="2">
    <source>
        <dbReference type="EMBL" id="TWT67586.1"/>
    </source>
</evidence>
<dbReference type="AlphaFoldDB" id="A0A5C5XW88"/>
<organism evidence="2 3">
    <name type="scientific">Allorhodopirellula solitaria</name>
    <dbReference type="NCBI Taxonomy" id="2527987"/>
    <lineage>
        <taxon>Bacteria</taxon>
        <taxon>Pseudomonadati</taxon>
        <taxon>Planctomycetota</taxon>
        <taxon>Planctomycetia</taxon>
        <taxon>Pirellulales</taxon>
        <taxon>Pirellulaceae</taxon>
        <taxon>Allorhodopirellula</taxon>
    </lineage>
</organism>
<evidence type="ECO:0000313" key="3">
    <source>
        <dbReference type="Proteomes" id="UP000318053"/>
    </source>
</evidence>
<dbReference type="RefSeq" id="WP_186774876.1">
    <property type="nucleotide sequence ID" value="NZ_SJPK01000004.1"/>
</dbReference>
<keyword evidence="3" id="KW-1185">Reference proteome</keyword>
<evidence type="ECO:0000256" key="1">
    <source>
        <dbReference type="SAM" id="MobiDB-lite"/>
    </source>
</evidence>
<dbReference type="Proteomes" id="UP000318053">
    <property type="component" value="Unassembled WGS sequence"/>
</dbReference>
<proteinExistence type="predicted"/>
<comment type="caution">
    <text evidence="2">The sequence shown here is derived from an EMBL/GenBank/DDBJ whole genome shotgun (WGS) entry which is preliminary data.</text>
</comment>
<gene>
    <name evidence="2" type="ORF">CA85_24390</name>
</gene>
<accession>A0A5C5XW88</accession>
<sequence length="78" mass="8824">MVGRDVTGDDAVKTKRAEVNIGVIVVETFGCLVGHGYLRSFNGRFLRHRPERSERRLNYERFYQGQSASPNKEGVPKA</sequence>
<feature type="region of interest" description="Disordered" evidence="1">
    <location>
        <begin position="57"/>
        <end position="78"/>
    </location>
</feature>
<reference evidence="2 3" key="1">
    <citation type="submission" date="2019-02" db="EMBL/GenBank/DDBJ databases">
        <title>Deep-cultivation of Planctomycetes and their phenomic and genomic characterization uncovers novel biology.</title>
        <authorList>
            <person name="Wiegand S."/>
            <person name="Jogler M."/>
            <person name="Boedeker C."/>
            <person name="Pinto D."/>
            <person name="Vollmers J."/>
            <person name="Rivas-Marin E."/>
            <person name="Kohn T."/>
            <person name="Peeters S.H."/>
            <person name="Heuer A."/>
            <person name="Rast P."/>
            <person name="Oberbeckmann S."/>
            <person name="Bunk B."/>
            <person name="Jeske O."/>
            <person name="Meyerdierks A."/>
            <person name="Storesund J.E."/>
            <person name="Kallscheuer N."/>
            <person name="Luecker S."/>
            <person name="Lage O.M."/>
            <person name="Pohl T."/>
            <person name="Merkel B.J."/>
            <person name="Hornburger P."/>
            <person name="Mueller R.-W."/>
            <person name="Bruemmer F."/>
            <person name="Labrenz M."/>
            <person name="Spormann A.M."/>
            <person name="Op Den Camp H."/>
            <person name="Overmann J."/>
            <person name="Amann R."/>
            <person name="Jetten M.S.M."/>
            <person name="Mascher T."/>
            <person name="Medema M.H."/>
            <person name="Devos D.P."/>
            <person name="Kaster A.-K."/>
            <person name="Ovreas L."/>
            <person name="Rohde M."/>
            <person name="Galperin M.Y."/>
            <person name="Jogler C."/>
        </authorList>
    </citation>
    <scope>NUCLEOTIDE SEQUENCE [LARGE SCALE GENOMIC DNA]</scope>
    <source>
        <strain evidence="2 3">CA85</strain>
    </source>
</reference>
<dbReference type="EMBL" id="SJPK01000004">
    <property type="protein sequence ID" value="TWT67586.1"/>
    <property type="molecule type" value="Genomic_DNA"/>
</dbReference>